<dbReference type="EMBL" id="CAKLBY020000217">
    <property type="protein sequence ID" value="CAK7934822.1"/>
    <property type="molecule type" value="Genomic_DNA"/>
</dbReference>
<feature type="coiled-coil region" evidence="1">
    <location>
        <begin position="222"/>
        <end position="263"/>
    </location>
</feature>
<keyword evidence="1" id="KW-0175">Coiled coil</keyword>
<accession>A0AAV1UMH5</accession>
<dbReference type="Gene3D" id="1.20.5.1700">
    <property type="match status" value="1"/>
</dbReference>
<evidence type="ECO:0000256" key="1">
    <source>
        <dbReference type="SAM" id="Coils"/>
    </source>
</evidence>
<name>A0AAV1UMH5_9STRA</name>
<proteinExistence type="predicted"/>
<evidence type="ECO:0000256" key="2">
    <source>
        <dbReference type="SAM" id="MobiDB-lite"/>
    </source>
</evidence>
<evidence type="ECO:0000313" key="3">
    <source>
        <dbReference type="EMBL" id="CAK7934822.1"/>
    </source>
</evidence>
<reference evidence="3" key="1">
    <citation type="submission" date="2024-01" db="EMBL/GenBank/DDBJ databases">
        <authorList>
            <person name="Webb A."/>
        </authorList>
    </citation>
    <scope>NUCLEOTIDE SEQUENCE</scope>
    <source>
        <strain evidence="3">Pm1</strain>
    </source>
</reference>
<feature type="region of interest" description="Disordered" evidence="2">
    <location>
        <begin position="185"/>
        <end position="222"/>
    </location>
</feature>
<sequence>MNETIETSRQAHPSLHETLVKQCVDTPNSSSCSSISSTSSGCESDAVRKTELWVSSVYSANSSRTRDAVSVNDRATRGDGRGDKKEFERVEVRRKGVKTTFQTLRMQTHLRDMQWRLGIIQKLMQKAARQDRLCFSAQEIAAATAEGSCMPSMAVREGNHQLADVQALKANAHVDESLKLASVSLSGSTDDVSNKKVNGSRHDLNSSSRIMSEEGDTHASEMSTLQNQVKALQAQLQDAADENQHLQSTVKRLKQENARLQAQATFHPSTEICEDGSGSTVLKHNQELDTNDNSGDQNSNMACTSTAIFEEVSAFQLVMVKDMKVLRNHERCQHKLHELWGTIWKLKAFVEAYAIERDVMKLQRDDALVEAEHADNANVKLAGSGNLQQKIKYLEQLKNDNRTLCRKNRALNMRIVKQRADLVRVKSGCPPIADDVPTVDTTDSASLDDLLHELDEPTVRNDEEILRSMREFSRFLEQRLVRLHLAKRELQTSDDGSVEVTKLEGGTVIGELLAMPNAGGVYS</sequence>
<dbReference type="Proteomes" id="UP001162060">
    <property type="component" value="Unassembled WGS sequence"/>
</dbReference>
<comment type="caution">
    <text evidence="3">The sequence shown here is derived from an EMBL/GenBank/DDBJ whole genome shotgun (WGS) entry which is preliminary data.</text>
</comment>
<gene>
    <name evidence="3" type="ORF">PM001_LOCUS19972</name>
</gene>
<feature type="compositionally biased region" description="Polar residues" evidence="2">
    <location>
        <begin position="185"/>
        <end position="197"/>
    </location>
</feature>
<dbReference type="AlphaFoldDB" id="A0AAV1UMH5"/>
<evidence type="ECO:0000313" key="4">
    <source>
        <dbReference type="Proteomes" id="UP001162060"/>
    </source>
</evidence>
<organism evidence="3 4">
    <name type="scientific">Peronospora matthiolae</name>
    <dbReference type="NCBI Taxonomy" id="2874970"/>
    <lineage>
        <taxon>Eukaryota</taxon>
        <taxon>Sar</taxon>
        <taxon>Stramenopiles</taxon>
        <taxon>Oomycota</taxon>
        <taxon>Peronosporomycetes</taxon>
        <taxon>Peronosporales</taxon>
        <taxon>Peronosporaceae</taxon>
        <taxon>Peronospora</taxon>
    </lineage>
</organism>
<protein>
    <submittedName>
        <fullName evidence="3">Uncharacterized protein</fullName>
    </submittedName>
</protein>